<comment type="caution">
    <text evidence="2">The sequence shown here is derived from an EMBL/GenBank/DDBJ whole genome shotgun (WGS) entry which is preliminary data.</text>
</comment>
<reference evidence="2" key="3">
    <citation type="submission" date="2019-09" db="EMBL/GenBank/DDBJ databases">
        <authorList>
            <person name="Gao Z."/>
        </authorList>
    </citation>
    <scope>NUCLEOTIDE SEQUENCE</scope>
    <source>
        <tissue evidence="2">Leaves</tissue>
    </source>
</reference>
<proteinExistence type="predicted"/>
<dbReference type="Proteomes" id="UP000516437">
    <property type="component" value="Chromosome 5"/>
</dbReference>
<keyword evidence="3" id="KW-1185">Reference proteome</keyword>
<protein>
    <submittedName>
        <fullName evidence="2">Uncharacterized protein</fullName>
    </submittedName>
</protein>
<dbReference type="EMBL" id="RXIC02000023">
    <property type="protein sequence ID" value="KAB1212342.1"/>
    <property type="molecule type" value="Genomic_DNA"/>
</dbReference>
<sequence>MMLDAKVVAKRHEPRFMQLGPINGVTYQCLMAHGSGSQHPEVAPRHSGNLIQAIQEMDAVDMTIAPIITNLAPIEKRLENIESMQLELKKAHDEGQEDIMERIDDVKFDFVQEMKKNDQ</sequence>
<gene>
    <name evidence="2" type="ORF">CJ030_MR5G020707</name>
    <name evidence="1" type="ORF">CJ030_MR5G025110</name>
</gene>
<dbReference type="EMBL" id="RXIC02000023">
    <property type="protein sequence ID" value="KAB1212386.1"/>
    <property type="molecule type" value="Genomic_DNA"/>
</dbReference>
<reference evidence="2" key="1">
    <citation type="submission" date="2018-07" db="EMBL/GenBank/DDBJ databases">
        <authorList>
            <person name="Gao Z.-S."/>
            <person name="Jia H.-M."/>
            <person name="Jia H.-J."/>
            <person name="Cai Q.-L."/>
            <person name="Wang Y."/>
            <person name="Zhao H.-B."/>
        </authorList>
    </citation>
    <scope>NUCLEOTIDE SEQUENCE</scope>
    <source>
        <tissue evidence="2">Leaves</tissue>
    </source>
</reference>
<organism evidence="2 3">
    <name type="scientific">Morella rubra</name>
    <name type="common">Chinese bayberry</name>
    <dbReference type="NCBI Taxonomy" id="262757"/>
    <lineage>
        <taxon>Eukaryota</taxon>
        <taxon>Viridiplantae</taxon>
        <taxon>Streptophyta</taxon>
        <taxon>Embryophyta</taxon>
        <taxon>Tracheophyta</taxon>
        <taxon>Spermatophyta</taxon>
        <taxon>Magnoliopsida</taxon>
        <taxon>eudicotyledons</taxon>
        <taxon>Gunneridae</taxon>
        <taxon>Pentapetalae</taxon>
        <taxon>rosids</taxon>
        <taxon>fabids</taxon>
        <taxon>Fagales</taxon>
        <taxon>Myricaceae</taxon>
        <taxon>Morella</taxon>
    </lineage>
</organism>
<reference evidence="2 3" key="2">
    <citation type="journal article" date="2019" name="Plant Biotechnol. J.">
        <title>The red bayberry genome and genetic basis of sex determination.</title>
        <authorList>
            <person name="Jia H.M."/>
            <person name="Jia H.J."/>
            <person name="Cai Q.L."/>
            <person name="Wang Y."/>
            <person name="Zhao H.B."/>
            <person name="Yang W.F."/>
            <person name="Wang G.Y."/>
            <person name="Li Y.H."/>
            <person name="Zhan D.L."/>
            <person name="Shen Y.T."/>
            <person name="Niu Q.F."/>
            <person name="Chang L."/>
            <person name="Qiu J."/>
            <person name="Zhao L."/>
            <person name="Xie H.B."/>
            <person name="Fu W.Y."/>
            <person name="Jin J."/>
            <person name="Li X.W."/>
            <person name="Jiao Y."/>
            <person name="Zhou C.C."/>
            <person name="Tu T."/>
            <person name="Chai C.Y."/>
            <person name="Gao J.L."/>
            <person name="Fan L.J."/>
            <person name="van de Weg E."/>
            <person name="Wang J.Y."/>
            <person name="Gao Z.S."/>
        </authorList>
    </citation>
    <scope>NUCLEOTIDE SEQUENCE [LARGE SCALE GENOMIC DNA]</scope>
    <source>
        <tissue evidence="2">Leaves</tissue>
    </source>
</reference>
<accession>A0A6A1VKL0</accession>
<evidence type="ECO:0000313" key="3">
    <source>
        <dbReference type="Proteomes" id="UP000516437"/>
    </source>
</evidence>
<dbReference type="AlphaFoldDB" id="A0A6A1VKL0"/>
<evidence type="ECO:0000313" key="2">
    <source>
        <dbReference type="EMBL" id="KAB1212386.1"/>
    </source>
</evidence>
<name>A0A6A1VKL0_9ROSI</name>
<evidence type="ECO:0000313" key="1">
    <source>
        <dbReference type="EMBL" id="KAB1212342.1"/>
    </source>
</evidence>